<dbReference type="RefSeq" id="WP_188889126.1">
    <property type="nucleotide sequence ID" value="NZ_BMHY01000003.1"/>
</dbReference>
<evidence type="ECO:0000313" key="2">
    <source>
        <dbReference type="Proteomes" id="UP000600247"/>
    </source>
</evidence>
<name>A0A917LZ01_9BACL</name>
<dbReference type="Proteomes" id="UP000600247">
    <property type="component" value="Unassembled WGS sequence"/>
</dbReference>
<comment type="caution">
    <text evidence="1">The sequence shown here is derived from an EMBL/GenBank/DDBJ whole genome shotgun (WGS) entry which is preliminary data.</text>
</comment>
<keyword evidence="2" id="KW-1185">Reference proteome</keyword>
<protein>
    <recommendedName>
        <fullName evidence="3">Cold-shock protein</fullName>
    </recommendedName>
</protein>
<reference evidence="1 2" key="1">
    <citation type="journal article" date="2014" name="Int. J. Syst. Evol. Microbiol.">
        <title>Complete genome sequence of Corynebacterium casei LMG S-19264T (=DSM 44701T), isolated from a smear-ripened cheese.</title>
        <authorList>
            <consortium name="US DOE Joint Genome Institute (JGI-PGF)"/>
            <person name="Walter F."/>
            <person name="Albersmeier A."/>
            <person name="Kalinowski J."/>
            <person name="Ruckert C."/>
        </authorList>
    </citation>
    <scope>NUCLEOTIDE SEQUENCE [LARGE SCALE GENOMIC DNA]</scope>
    <source>
        <strain evidence="1 2">CGMCC 1.15286</strain>
    </source>
</reference>
<dbReference type="AlphaFoldDB" id="A0A917LZ01"/>
<dbReference type="Pfam" id="PF14169">
    <property type="entry name" value="YdjO"/>
    <property type="match status" value="1"/>
</dbReference>
<dbReference type="EMBL" id="BMHY01000003">
    <property type="protein sequence ID" value="GGG67066.1"/>
    <property type="molecule type" value="Genomic_DNA"/>
</dbReference>
<proteinExistence type="predicted"/>
<evidence type="ECO:0008006" key="3">
    <source>
        <dbReference type="Google" id="ProtNLM"/>
    </source>
</evidence>
<accession>A0A917LZ01</accession>
<sequence>MYNSRKKNLEDVPTELTVIWSCSSEDCKGWMRDNFVFNMVPVCPQCQSPMVKNEKMLTAVTNTSPSWFKNK</sequence>
<evidence type="ECO:0000313" key="1">
    <source>
        <dbReference type="EMBL" id="GGG67066.1"/>
    </source>
</evidence>
<gene>
    <name evidence="1" type="ORF">GCM10010918_22040</name>
</gene>
<dbReference type="InterPro" id="IPR025916">
    <property type="entry name" value="YdjO"/>
</dbReference>
<organism evidence="1 2">
    <name type="scientific">Paenibacillus radicis</name>
    <name type="common">ex Gao et al. 2016</name>
    <dbReference type="NCBI Taxonomy" id="1737354"/>
    <lineage>
        <taxon>Bacteria</taxon>
        <taxon>Bacillati</taxon>
        <taxon>Bacillota</taxon>
        <taxon>Bacilli</taxon>
        <taxon>Bacillales</taxon>
        <taxon>Paenibacillaceae</taxon>
        <taxon>Paenibacillus</taxon>
    </lineage>
</organism>